<dbReference type="PANTHER" id="PTHR18763:SF0">
    <property type="entry name" value="WD REPEAT-CONTAINING PROTEIN 18"/>
    <property type="match status" value="1"/>
</dbReference>
<dbReference type="Pfam" id="PF00400">
    <property type="entry name" value="WD40"/>
    <property type="match status" value="2"/>
</dbReference>
<dbReference type="GO" id="GO:0006364">
    <property type="term" value="P:rRNA processing"/>
    <property type="evidence" value="ECO:0007669"/>
    <property type="project" value="UniProtKB-UniRule"/>
</dbReference>
<gene>
    <name evidence="10" type="ORF">CXQ85_003637</name>
</gene>
<accession>A0A2V1APH4</accession>
<comment type="subcellular location">
    <subcellularLocation>
        <location evidence="8">Nucleus</location>
    </subcellularLocation>
</comment>
<comment type="function">
    <text evidence="1 8">Component of the RIX1 complex required for processing of ITS2 sequences from 35S pre-rRNA.</text>
</comment>
<dbReference type="STRING" id="45357.A0A2V1APH4"/>
<dbReference type="InterPro" id="IPR045227">
    <property type="entry name" value="WDR18/Ipi3/RID3"/>
</dbReference>
<dbReference type="EMBL" id="PKFO01000002">
    <property type="protein sequence ID" value="PVH19779.1"/>
    <property type="molecule type" value="Genomic_DNA"/>
</dbReference>
<evidence type="ECO:0000313" key="11">
    <source>
        <dbReference type="Proteomes" id="UP000244309"/>
    </source>
</evidence>
<comment type="caution">
    <text evidence="10">The sequence shown here is derived from an EMBL/GenBank/DDBJ whole genome shotgun (WGS) entry which is preliminary data.</text>
</comment>
<dbReference type="OrthoDB" id="756370at2759"/>
<evidence type="ECO:0000256" key="3">
    <source>
        <dbReference type="ARBA" id="ARBA00011141"/>
    </source>
</evidence>
<organism evidence="10 11">
    <name type="scientific">Candidozyma haemuli</name>
    <dbReference type="NCBI Taxonomy" id="45357"/>
    <lineage>
        <taxon>Eukaryota</taxon>
        <taxon>Fungi</taxon>
        <taxon>Dikarya</taxon>
        <taxon>Ascomycota</taxon>
        <taxon>Saccharomycotina</taxon>
        <taxon>Pichiomycetes</taxon>
        <taxon>Metschnikowiaceae</taxon>
        <taxon>Candidozyma</taxon>
    </lineage>
</organism>
<dbReference type="GeneID" id="37008967"/>
<comment type="similarity">
    <text evidence="2 8">Belongs to the WD repeat IPI3/WDR18 family.</text>
</comment>
<reference evidence="10 11" key="1">
    <citation type="submission" date="2017-12" db="EMBL/GenBank/DDBJ databases">
        <title>Genome Sequence of a Multidrug-Resistant Candida haemulonii Isolate from a Patient with Chronic Leg Ulcers in Israel.</title>
        <authorList>
            <person name="Chow N.A."/>
            <person name="Gade L."/>
            <person name="Batra D."/>
            <person name="Rowe L.A."/>
            <person name="Ben-Ami R."/>
            <person name="Loparev V.N."/>
            <person name="Litvintseva A.P."/>
        </authorList>
    </citation>
    <scope>NUCLEOTIDE SEQUENCE [LARGE SCALE GENOMIC DNA]</scope>
    <source>
        <strain evidence="10 11">B11899</strain>
    </source>
</reference>
<dbReference type="GO" id="GO:0120330">
    <property type="term" value="C:rixosome complex"/>
    <property type="evidence" value="ECO:0007669"/>
    <property type="project" value="UniProtKB-UniRule"/>
</dbReference>
<dbReference type="Proteomes" id="UP000244309">
    <property type="component" value="Unassembled WGS sequence"/>
</dbReference>
<dbReference type="Gene3D" id="2.130.10.10">
    <property type="entry name" value="YVTN repeat-like/Quinoprotein amine dehydrogenase"/>
    <property type="match status" value="1"/>
</dbReference>
<evidence type="ECO:0000313" key="10">
    <source>
        <dbReference type="EMBL" id="PVH19779.1"/>
    </source>
</evidence>
<dbReference type="InterPro" id="IPR001680">
    <property type="entry name" value="WD40_rpt"/>
</dbReference>
<evidence type="ECO:0000256" key="9">
    <source>
        <dbReference type="SAM" id="Coils"/>
    </source>
</evidence>
<evidence type="ECO:0000256" key="8">
    <source>
        <dbReference type="RuleBase" id="RU369067"/>
    </source>
</evidence>
<dbReference type="InterPro" id="IPR015943">
    <property type="entry name" value="WD40/YVTN_repeat-like_dom_sf"/>
</dbReference>
<dbReference type="PROSITE" id="PS50082">
    <property type="entry name" value="WD_REPEATS_2"/>
    <property type="match status" value="1"/>
</dbReference>
<dbReference type="GO" id="GO:0006261">
    <property type="term" value="P:DNA-templated DNA replication"/>
    <property type="evidence" value="ECO:0007669"/>
    <property type="project" value="TreeGrafter"/>
</dbReference>
<sequence>MDEVAFYVTQGDPEDKHSKESLGAAQSVHKSHTYASFRNADCPLNGAAITGMGRGERLFVAGKNKALISCYSWGKEGVDQKFPVPEDMSCLSIAEHPRVGSEEEEIYEKPKQHIPWLLAAGSKTGKLYIWELASGNLLCVKDAHYQGITCIRFTHNSTFCVTGGLDSRVTVWRTADLVSFDETPAKPWATFSDHTLAVTDICVSNSPAPKDVKIYSSSRDSTVRVYNLVAKRSLGTFVFSSPVECIARDEADRVFYAGLSNGSIRQVPLYVVNKVSNALEAVLGTGKIVTVAEDPDARETFVYHQSAAGTYPTRISISLDSMSIISADTSGQVFVGDVVTKQVIKAFTPCKSAIAFLQVEAHSDELLKSQHTYEKNQRLLSPLKRVVFSGEPDEHVVPMEICAKVKPPQSMNDFFAELAEEEREYKTEMREQAAQATKAESKESDKIKELEEKLEKVSGAYNSLKGMYDDLYNETQK</sequence>
<name>A0A2V1APH4_9ASCO</name>
<evidence type="ECO:0000256" key="2">
    <source>
        <dbReference type="ARBA" id="ARBA00010143"/>
    </source>
</evidence>
<keyword evidence="5" id="KW-0677">Repeat</keyword>
<dbReference type="PANTHER" id="PTHR18763">
    <property type="entry name" value="WD-REPEAT PROTEIN 18"/>
    <property type="match status" value="1"/>
</dbReference>
<keyword evidence="9" id="KW-0175">Coiled coil</keyword>
<dbReference type="InterPro" id="IPR036322">
    <property type="entry name" value="WD40_repeat_dom_sf"/>
</dbReference>
<proteinExistence type="inferred from homology"/>
<feature type="coiled-coil region" evidence="9">
    <location>
        <begin position="411"/>
        <end position="467"/>
    </location>
</feature>
<comment type="subunit">
    <text evidence="3 8">Component of the RIX1 complex, composed of IPI1, RIX1/IPI2 and IPI3 in a 1:2:2 stoichiometry. The complex interacts (via RIX1) with MDN1 (via its hexameric AAA ATPase ring) and the pre-60S ribosome particles.</text>
</comment>
<evidence type="ECO:0000256" key="1">
    <source>
        <dbReference type="ARBA" id="ARBA00002355"/>
    </source>
</evidence>
<keyword evidence="8" id="KW-0698">rRNA processing</keyword>
<dbReference type="AlphaFoldDB" id="A0A2V1APH4"/>
<evidence type="ECO:0000256" key="6">
    <source>
        <dbReference type="ARBA" id="ARBA00026229"/>
    </source>
</evidence>
<dbReference type="SMART" id="SM00320">
    <property type="entry name" value="WD40"/>
    <property type="match status" value="4"/>
</dbReference>
<dbReference type="VEuPathDB" id="FungiDB:CXQ85_003637"/>
<keyword evidence="8" id="KW-0539">Nucleus</keyword>
<dbReference type="GO" id="GO:0005656">
    <property type="term" value="C:nuclear pre-replicative complex"/>
    <property type="evidence" value="ECO:0007669"/>
    <property type="project" value="TreeGrafter"/>
</dbReference>
<feature type="repeat" description="WD" evidence="7">
    <location>
        <begin position="141"/>
        <end position="172"/>
    </location>
</feature>
<protein>
    <recommendedName>
        <fullName evidence="6 8">Pre-rRNA-processing protein IPI3</fullName>
    </recommendedName>
</protein>
<dbReference type="RefSeq" id="XP_025340719.1">
    <property type="nucleotide sequence ID" value="XM_025487271.1"/>
</dbReference>
<keyword evidence="4 7" id="KW-0853">WD repeat</keyword>
<dbReference type="SUPFAM" id="SSF50978">
    <property type="entry name" value="WD40 repeat-like"/>
    <property type="match status" value="1"/>
</dbReference>
<evidence type="ECO:0000256" key="5">
    <source>
        <dbReference type="ARBA" id="ARBA00022737"/>
    </source>
</evidence>
<keyword evidence="11" id="KW-1185">Reference proteome</keyword>
<evidence type="ECO:0000256" key="7">
    <source>
        <dbReference type="PROSITE-ProRule" id="PRU00221"/>
    </source>
</evidence>
<evidence type="ECO:0000256" key="4">
    <source>
        <dbReference type="ARBA" id="ARBA00022574"/>
    </source>
</evidence>
<dbReference type="PROSITE" id="PS50294">
    <property type="entry name" value="WD_REPEATS_REGION"/>
    <property type="match status" value="1"/>
</dbReference>